<comment type="caution">
    <text evidence="2">The sequence shown here is derived from an EMBL/GenBank/DDBJ whole genome shotgun (WGS) entry which is preliminary data.</text>
</comment>
<gene>
    <name evidence="2" type="ORF">AN216_05770</name>
</gene>
<accession>A0A1E7KLD8</accession>
<evidence type="ECO:0000259" key="1">
    <source>
        <dbReference type="Pfam" id="PF04149"/>
    </source>
</evidence>
<reference evidence="2 3" key="1">
    <citation type="journal article" date="2016" name="Front. Microbiol.">
        <title>Comparative Genomics Analysis of Streptomyces Species Reveals Their Adaptation to the Marine Environment and Their Diversity at the Genomic Level.</title>
        <authorList>
            <person name="Tian X."/>
            <person name="Zhang Z."/>
            <person name="Yang T."/>
            <person name="Chen M."/>
            <person name="Li J."/>
            <person name="Chen F."/>
            <person name="Yang J."/>
            <person name="Li W."/>
            <person name="Zhang B."/>
            <person name="Zhang Z."/>
            <person name="Wu J."/>
            <person name="Zhang C."/>
            <person name="Long L."/>
            <person name="Xiao J."/>
        </authorList>
    </citation>
    <scope>NUCLEOTIDE SEQUENCE [LARGE SCALE GENOMIC DNA]</scope>
    <source>
        <strain evidence="2 3">SCSIO 02100</strain>
    </source>
</reference>
<evidence type="ECO:0000313" key="3">
    <source>
        <dbReference type="Proteomes" id="UP000176101"/>
    </source>
</evidence>
<keyword evidence="3" id="KW-1185">Reference proteome</keyword>
<evidence type="ECO:0000313" key="2">
    <source>
        <dbReference type="EMBL" id="OEV04779.1"/>
    </source>
</evidence>
<dbReference type="EMBL" id="LJGU01000112">
    <property type="protein sequence ID" value="OEV04779.1"/>
    <property type="molecule type" value="Genomic_DNA"/>
</dbReference>
<dbReference type="STRING" id="1075402.AN216_05770"/>
<dbReference type="AlphaFoldDB" id="A0A1E7KLD8"/>
<dbReference type="InterPro" id="IPR007278">
    <property type="entry name" value="DUF397"/>
</dbReference>
<protein>
    <recommendedName>
        <fullName evidence="1">DUF397 domain-containing protein</fullName>
    </recommendedName>
</protein>
<dbReference type="RefSeq" id="WP_070195500.1">
    <property type="nucleotide sequence ID" value="NZ_LJGU01000112.1"/>
</dbReference>
<dbReference type="Proteomes" id="UP000176101">
    <property type="component" value="Unassembled WGS sequence"/>
</dbReference>
<feature type="domain" description="DUF397" evidence="1">
    <location>
        <begin position="4"/>
        <end position="58"/>
    </location>
</feature>
<organism evidence="2 3">
    <name type="scientific">Streptomyces oceani</name>
    <dbReference type="NCBI Taxonomy" id="1075402"/>
    <lineage>
        <taxon>Bacteria</taxon>
        <taxon>Bacillati</taxon>
        <taxon>Actinomycetota</taxon>
        <taxon>Actinomycetes</taxon>
        <taxon>Kitasatosporales</taxon>
        <taxon>Streptomycetaceae</taxon>
        <taxon>Streptomyces</taxon>
    </lineage>
</organism>
<proteinExistence type="predicted"/>
<dbReference type="Pfam" id="PF04149">
    <property type="entry name" value="DUF397"/>
    <property type="match status" value="1"/>
</dbReference>
<name>A0A1E7KLD8_9ACTN</name>
<sequence length="70" mass="7385">MSTLRWKKSSFSGQGNNCLEIGAVSMATPCVHLRESDDPGVVLSTSPAQLDALLRAAKSGVLRGISEPSR</sequence>
<dbReference type="OrthoDB" id="3436866at2"/>